<protein>
    <submittedName>
        <fullName evidence="3">Phage tail family protein</fullName>
    </submittedName>
</protein>
<feature type="domain" description="Siphovirus-type tail component C-terminal" evidence="2">
    <location>
        <begin position="385"/>
        <end position="476"/>
    </location>
</feature>
<dbReference type="InterPro" id="IPR006520">
    <property type="entry name" value="Dit_BPSPP_N"/>
</dbReference>
<proteinExistence type="predicted"/>
<dbReference type="EMBL" id="JAGDEL010000030">
    <property type="protein sequence ID" value="MBO1515058.1"/>
    <property type="molecule type" value="Genomic_DNA"/>
</dbReference>
<feature type="domain" description="Siphovirus-type tail component RIFT-related" evidence="1">
    <location>
        <begin position="16"/>
        <end position="120"/>
    </location>
</feature>
<name>A0ABS3NA08_9BACI</name>
<accession>A0ABS3NA08</accession>
<dbReference type="InterPro" id="IPR054738">
    <property type="entry name" value="Siphovirus-type_tail_C"/>
</dbReference>
<evidence type="ECO:0000313" key="4">
    <source>
        <dbReference type="Proteomes" id="UP000663981"/>
    </source>
</evidence>
<dbReference type="Gene3D" id="2.60.120.860">
    <property type="match status" value="1"/>
</dbReference>
<dbReference type="RefSeq" id="WP_207981950.1">
    <property type="nucleotide sequence ID" value="NZ_JAGDEL010000030.1"/>
</dbReference>
<dbReference type="InterPro" id="IPR008841">
    <property type="entry name" value="Siphovirus-type_tail_N"/>
</dbReference>
<organism evidence="3 4">
    <name type="scientific">Metabacillus bambusae</name>
    <dbReference type="NCBI Taxonomy" id="2795218"/>
    <lineage>
        <taxon>Bacteria</taxon>
        <taxon>Bacillati</taxon>
        <taxon>Bacillota</taxon>
        <taxon>Bacilli</taxon>
        <taxon>Bacillales</taxon>
        <taxon>Bacillaceae</taxon>
        <taxon>Metabacillus</taxon>
    </lineage>
</organism>
<dbReference type="Gene3D" id="2.40.30.200">
    <property type="match status" value="1"/>
</dbReference>
<evidence type="ECO:0000259" key="1">
    <source>
        <dbReference type="Pfam" id="PF05709"/>
    </source>
</evidence>
<evidence type="ECO:0000259" key="2">
    <source>
        <dbReference type="Pfam" id="PF22768"/>
    </source>
</evidence>
<gene>
    <name evidence="3" type="ORF">I7822_25875</name>
</gene>
<reference evidence="3 4" key="1">
    <citation type="submission" date="2021-03" db="EMBL/GenBank/DDBJ databases">
        <title>Whole genome sequence of Metabacillus bambusae BG109.</title>
        <authorList>
            <person name="Jeong J.W."/>
        </authorList>
    </citation>
    <scope>NUCLEOTIDE SEQUENCE [LARGE SCALE GENOMIC DNA]</scope>
    <source>
        <strain evidence="3 4">BG109</strain>
    </source>
</reference>
<keyword evidence="4" id="KW-1185">Reference proteome</keyword>
<dbReference type="Pfam" id="PF22768">
    <property type="entry name" value="SPP1_Dit"/>
    <property type="match status" value="1"/>
</dbReference>
<dbReference type="NCBIfam" id="TIGR01633">
    <property type="entry name" value="phi3626_gp14_N"/>
    <property type="match status" value="1"/>
</dbReference>
<dbReference type="Proteomes" id="UP000663981">
    <property type="component" value="Unassembled WGS sequence"/>
</dbReference>
<comment type="caution">
    <text evidence="3">The sequence shown here is derived from an EMBL/GenBank/DDBJ whole genome shotgun (WGS) entry which is preliminary data.</text>
</comment>
<sequence length="477" mass="53284">MFYFKGKWSNEYPIIVNRIIRGILSPISRDFLEIPARPGAFLQNTKRGLNAFKVEITIHHEDVEEYNTLIRDLAGWLFSKKAEEFIIAKDPSIKYYAVLEGSTDLNEIVTLGEGVLTFVCPNPDGQGPLKGITINDTSDPSIDGIIANNGTAETFPKFIAEITQLTTSLSIVSSEYHVTLGSPDNVDSTPVPPRERVFNETMSSTTGWTNGSSVDEGTVGGTFTTDGQNFIPNGFGTGNSWHGPAAKKSLTTPVQDFMVEAVMDNDNSPVASLGRVELYLLDENSQVIGVMGVKDSWKNEKTNTVYFRAGSLNNGTYILNGYGSKKTNYNDFYGYLRIERVGTLWTVYVARIDANGNHFVEWSKSFRDSKNFYTARLAQIQVHFGQYQTYTPTTLRVRDINGYKINDLSSTQIPYIGQPGDIFEIDHIVKKVRKNGELFSDIDLSSRFFALKNGNNALEVYPKNVAIVSAEYRERYL</sequence>
<evidence type="ECO:0000313" key="3">
    <source>
        <dbReference type="EMBL" id="MBO1515058.1"/>
    </source>
</evidence>
<dbReference type="Pfam" id="PF05709">
    <property type="entry name" value="Sipho_tail"/>
    <property type="match status" value="1"/>
</dbReference>